<evidence type="ECO:0000259" key="2">
    <source>
        <dbReference type="PROSITE" id="PS50022"/>
    </source>
</evidence>
<keyword evidence="3" id="KW-0614">Plasmid</keyword>
<evidence type="ECO:0000313" key="3">
    <source>
        <dbReference type="EMBL" id="WDI05107.1"/>
    </source>
</evidence>
<geneLocation type="plasmid" evidence="3 4">
    <name>unnamed1</name>
</geneLocation>
<organism evidence="3 4">
    <name type="scientific">Paenibacillus urinalis</name>
    <dbReference type="NCBI Taxonomy" id="521520"/>
    <lineage>
        <taxon>Bacteria</taxon>
        <taxon>Bacillati</taxon>
        <taxon>Bacillota</taxon>
        <taxon>Bacilli</taxon>
        <taxon>Bacillales</taxon>
        <taxon>Paenibacillaceae</taxon>
        <taxon>Paenibacillus</taxon>
    </lineage>
</organism>
<keyword evidence="4" id="KW-1185">Reference proteome</keyword>
<dbReference type="EMBL" id="CP118109">
    <property type="protein sequence ID" value="WDI05107.1"/>
    <property type="molecule type" value="Genomic_DNA"/>
</dbReference>
<dbReference type="PROSITE" id="PS50022">
    <property type="entry name" value="FA58C_3"/>
    <property type="match status" value="1"/>
</dbReference>
<protein>
    <submittedName>
        <fullName evidence="3">Discoidin domain-containing protein</fullName>
    </submittedName>
</protein>
<accession>A0ABY7XGZ7</accession>
<sequence>MDIISLQKANKAKREMNNLSNRIGAEVQDIYANAKERLEALEAKRIGSDEGIYTIQSDEKWKDAELTNVSVADGVLTGKGTWIGDIELEDAVQLEKVSIQTKVVPEGEYTALIPSMTSNTAPAPLVVTQSSGTGYSMFSDVWRSAWRGSPSNSFVTIDLGEEKLITQYSMSTGTENTSGTFYADRMPGSWRFEGSNDGNTWNVIDAQTATTSDWGGYRDSWFTAIVRTFNFSNSIKYRYYRFYFEKATSSAVTTLIIGRTQLYEMAETLPIFVENDFTSAVIYTDTGEGFVPIGEAGSIESKFNKKFKVKIEAPTDKSLSLTKLSILYKSKPINTIISETEKKTAINLNKHNLRVSALLNQSRYKLTDMIVDDFRDQSGVDKESSINVTYDEALHKYTGGAGSAELITIAEVLDAKPTFVVVAQSGSVKDSETYVLDLTKGTFENTELVDGSIQLKRAPAR</sequence>
<evidence type="ECO:0000313" key="4">
    <source>
        <dbReference type="Proteomes" id="UP001221519"/>
    </source>
</evidence>
<gene>
    <name evidence="3" type="ORF">PUW25_26415</name>
</gene>
<proteinExistence type="predicted"/>
<name>A0ABY7XGZ7_9BACL</name>
<keyword evidence="1" id="KW-0175">Coiled coil</keyword>
<dbReference type="RefSeq" id="WP_274338701.1">
    <property type="nucleotide sequence ID" value="NZ_CP118109.1"/>
</dbReference>
<dbReference type="Proteomes" id="UP001221519">
    <property type="component" value="Plasmid unnamed1"/>
</dbReference>
<dbReference type="Pfam" id="PF00754">
    <property type="entry name" value="F5_F8_type_C"/>
    <property type="match status" value="1"/>
</dbReference>
<dbReference type="SUPFAM" id="SSF49785">
    <property type="entry name" value="Galactose-binding domain-like"/>
    <property type="match status" value="1"/>
</dbReference>
<dbReference type="InterPro" id="IPR000421">
    <property type="entry name" value="FA58C"/>
</dbReference>
<evidence type="ECO:0000256" key="1">
    <source>
        <dbReference type="SAM" id="Coils"/>
    </source>
</evidence>
<feature type="domain" description="F5/8 type C" evidence="2">
    <location>
        <begin position="101"/>
        <end position="265"/>
    </location>
</feature>
<reference evidence="3 4" key="1">
    <citation type="submission" date="2023-02" db="EMBL/GenBank/DDBJ databases">
        <title>Pathogen: clinical or host-associated sample.</title>
        <authorList>
            <person name="Hergert J."/>
            <person name="Casey R."/>
            <person name="Wagner J."/>
            <person name="Young E.L."/>
            <person name="Oakeson K.F."/>
        </authorList>
    </citation>
    <scope>NUCLEOTIDE SEQUENCE [LARGE SCALE GENOMIC DNA]</scope>
    <source>
        <strain evidence="3 4">2022CK-00829</strain>
        <plasmid evidence="3 4">unnamed1</plasmid>
    </source>
</reference>
<dbReference type="Gene3D" id="2.60.120.260">
    <property type="entry name" value="Galactose-binding domain-like"/>
    <property type="match status" value="1"/>
</dbReference>
<feature type="coiled-coil region" evidence="1">
    <location>
        <begin position="9"/>
        <end position="44"/>
    </location>
</feature>
<dbReference type="InterPro" id="IPR008979">
    <property type="entry name" value="Galactose-bd-like_sf"/>
</dbReference>